<name>A0AAW0GYI0_MYOGA</name>
<evidence type="ECO:0000256" key="5">
    <source>
        <dbReference type="PIRSR" id="PIRSR601519-1"/>
    </source>
</evidence>
<dbReference type="Gene3D" id="1.20.1260.10">
    <property type="match status" value="1"/>
</dbReference>
<comment type="caution">
    <text evidence="8">The sequence shown here is derived from an EMBL/GenBank/DDBJ whole genome shotgun (WGS) entry which is preliminary data.</text>
</comment>
<keyword evidence="9" id="KW-1185">Reference proteome</keyword>
<keyword evidence="3 5" id="KW-0479">Metal-binding</keyword>
<sequence>MAEASSQVGQKYDCDCEDAVNTYIQLQLSASSVYLYMAFYFDRDDVGQENLKRFFLSKSHDHKASAEMFMILQNQCGGCIDLRRYCISGPDRDSWHGGIQAMEYVFHMEMTINQSLLNLHALAKGKGNAYLCNFLEQSCLNQQVQVLKEVSQYLTNLRQKGAPENDLAEYLFEKLSLS</sequence>
<comment type="function">
    <text evidence="6">Stores iron in a soluble, non-toxic, readily available form. Important for iron homeostasis. Iron is taken up in the ferrous form and deposited as ferric hydroxides after oxidation.</text>
</comment>
<organism evidence="8 9">
    <name type="scientific">Myodes glareolus</name>
    <name type="common">Bank vole</name>
    <name type="synonym">Clethrionomys glareolus</name>
    <dbReference type="NCBI Taxonomy" id="447135"/>
    <lineage>
        <taxon>Eukaryota</taxon>
        <taxon>Metazoa</taxon>
        <taxon>Chordata</taxon>
        <taxon>Craniata</taxon>
        <taxon>Vertebrata</taxon>
        <taxon>Euteleostomi</taxon>
        <taxon>Mammalia</taxon>
        <taxon>Eutheria</taxon>
        <taxon>Euarchontoglires</taxon>
        <taxon>Glires</taxon>
        <taxon>Rodentia</taxon>
        <taxon>Myomorpha</taxon>
        <taxon>Muroidea</taxon>
        <taxon>Cricetidae</taxon>
        <taxon>Arvicolinae</taxon>
        <taxon>Myodes</taxon>
    </lineage>
</organism>
<dbReference type="InterPro" id="IPR009078">
    <property type="entry name" value="Ferritin-like_SF"/>
</dbReference>
<evidence type="ECO:0000259" key="7">
    <source>
        <dbReference type="PROSITE" id="PS50905"/>
    </source>
</evidence>
<dbReference type="PANTHER" id="PTHR11431:SF97">
    <property type="entry name" value="FERRITIN HEAVY POLYPEPTIDE-LIKE 17-RELATED"/>
    <property type="match status" value="1"/>
</dbReference>
<keyword evidence="2 6" id="KW-0409">Iron storage</keyword>
<dbReference type="EMBL" id="JBBHLL010001942">
    <property type="protein sequence ID" value="KAK7795663.1"/>
    <property type="molecule type" value="Genomic_DNA"/>
</dbReference>
<evidence type="ECO:0000256" key="2">
    <source>
        <dbReference type="ARBA" id="ARBA00022434"/>
    </source>
</evidence>
<dbReference type="GO" id="GO:0005737">
    <property type="term" value="C:cytoplasm"/>
    <property type="evidence" value="ECO:0007669"/>
    <property type="project" value="TreeGrafter"/>
</dbReference>
<dbReference type="SUPFAM" id="SSF47240">
    <property type="entry name" value="Ferritin-like"/>
    <property type="match status" value="1"/>
</dbReference>
<protein>
    <recommendedName>
        <fullName evidence="6">Ferritin</fullName>
    </recommendedName>
</protein>
<proteinExistence type="inferred from homology"/>
<feature type="domain" description="Ferritin-like diiron" evidence="7">
    <location>
        <begin position="10"/>
        <end position="161"/>
    </location>
</feature>
<dbReference type="PROSITE" id="PS50905">
    <property type="entry name" value="FERRITIN_LIKE"/>
    <property type="match status" value="1"/>
</dbReference>
<dbReference type="GO" id="GO:0006826">
    <property type="term" value="P:iron ion transport"/>
    <property type="evidence" value="ECO:0007669"/>
    <property type="project" value="InterPro"/>
</dbReference>
<comment type="similarity">
    <text evidence="1 6">Belongs to the ferritin family.</text>
</comment>
<dbReference type="Pfam" id="PF00210">
    <property type="entry name" value="Ferritin"/>
    <property type="match status" value="1"/>
</dbReference>
<dbReference type="InterPro" id="IPR001519">
    <property type="entry name" value="Ferritin"/>
</dbReference>
<keyword evidence="4 5" id="KW-0408">Iron</keyword>
<dbReference type="PANTHER" id="PTHR11431">
    <property type="entry name" value="FERRITIN"/>
    <property type="match status" value="1"/>
</dbReference>
<dbReference type="AlphaFoldDB" id="A0AAW0GYI0"/>
<evidence type="ECO:0000256" key="4">
    <source>
        <dbReference type="ARBA" id="ARBA00023004"/>
    </source>
</evidence>
<dbReference type="InterPro" id="IPR009040">
    <property type="entry name" value="Ferritin-like_diiron"/>
</dbReference>
<reference evidence="8 9" key="1">
    <citation type="journal article" date="2023" name="bioRxiv">
        <title>Conserved and derived expression patterns and positive selection on dental genes reveal complex evolutionary context of ever-growing rodent molars.</title>
        <authorList>
            <person name="Calamari Z.T."/>
            <person name="Song A."/>
            <person name="Cohen E."/>
            <person name="Akter M."/>
            <person name="Roy R.D."/>
            <person name="Hallikas O."/>
            <person name="Christensen M.M."/>
            <person name="Li P."/>
            <person name="Marangoni P."/>
            <person name="Jernvall J."/>
            <person name="Klein O.D."/>
        </authorList>
    </citation>
    <scope>NUCLEOTIDE SEQUENCE [LARGE SCALE GENOMIC DNA]</scope>
    <source>
        <strain evidence="8">V071</strain>
    </source>
</reference>
<evidence type="ECO:0000313" key="9">
    <source>
        <dbReference type="Proteomes" id="UP001488838"/>
    </source>
</evidence>
<dbReference type="InterPro" id="IPR008331">
    <property type="entry name" value="Ferritin_DPS_dom"/>
</dbReference>
<dbReference type="GO" id="GO:0006879">
    <property type="term" value="P:intracellular iron ion homeostasis"/>
    <property type="evidence" value="ECO:0007669"/>
    <property type="project" value="UniProtKB-KW"/>
</dbReference>
<dbReference type="GO" id="GO:0008199">
    <property type="term" value="F:ferric iron binding"/>
    <property type="evidence" value="ECO:0007669"/>
    <property type="project" value="InterPro"/>
</dbReference>
<feature type="binding site" evidence="5">
    <location>
        <position position="143"/>
    </location>
    <ligand>
        <name>Fe cation</name>
        <dbReference type="ChEBI" id="CHEBI:24875"/>
        <label>1</label>
    </ligand>
</feature>
<evidence type="ECO:0000256" key="1">
    <source>
        <dbReference type="ARBA" id="ARBA00007513"/>
    </source>
</evidence>
<gene>
    <name evidence="8" type="ORF">U0070_008432</name>
</gene>
<evidence type="ECO:0000313" key="8">
    <source>
        <dbReference type="EMBL" id="KAK7795663.1"/>
    </source>
</evidence>
<dbReference type="FunFam" id="1.20.1260.10:FF:000002">
    <property type="entry name" value="Ferritin, mitochondrial"/>
    <property type="match status" value="1"/>
</dbReference>
<feature type="binding site" evidence="5">
    <location>
        <position position="109"/>
    </location>
    <ligand>
        <name>Fe cation</name>
        <dbReference type="ChEBI" id="CHEBI:24875"/>
        <label>1</label>
    </ligand>
</feature>
<dbReference type="CDD" id="cd01056">
    <property type="entry name" value="Euk_Ferritin"/>
    <property type="match status" value="1"/>
</dbReference>
<dbReference type="GO" id="GO:0008198">
    <property type="term" value="F:ferrous iron binding"/>
    <property type="evidence" value="ECO:0007669"/>
    <property type="project" value="TreeGrafter"/>
</dbReference>
<dbReference type="InterPro" id="IPR012347">
    <property type="entry name" value="Ferritin-like"/>
</dbReference>
<accession>A0AAW0GYI0</accession>
<evidence type="ECO:0000256" key="6">
    <source>
        <dbReference type="RuleBase" id="RU361145"/>
    </source>
</evidence>
<evidence type="ECO:0000256" key="3">
    <source>
        <dbReference type="ARBA" id="ARBA00022723"/>
    </source>
</evidence>
<dbReference type="Proteomes" id="UP001488838">
    <property type="component" value="Unassembled WGS sequence"/>
</dbReference>